<proteinExistence type="predicted"/>
<sequence>MLGEFGFSDRCNQEDLMPVALALLESIIPLLAEEGITESTDVSSGANKINCAESSSLAKPLTTLRVEGEMNSP</sequence>
<accession>A0A1R1XLE5</accession>
<reference evidence="1 2" key="1">
    <citation type="submission" date="2017-01" db="EMBL/GenBank/DDBJ databases">
        <authorList>
            <person name="Mah S.A."/>
            <person name="Swanson W.J."/>
            <person name="Moy G.W."/>
            <person name="Vacquier V.D."/>
        </authorList>
    </citation>
    <scope>NUCLEOTIDE SEQUENCE [LARGE SCALE GENOMIC DNA]</scope>
    <source>
        <strain evidence="1 2">GSMNP</strain>
    </source>
</reference>
<organism evidence="1 2">
    <name type="scientific">Smittium culicis</name>
    <dbReference type="NCBI Taxonomy" id="133412"/>
    <lineage>
        <taxon>Eukaryota</taxon>
        <taxon>Fungi</taxon>
        <taxon>Fungi incertae sedis</taxon>
        <taxon>Zoopagomycota</taxon>
        <taxon>Kickxellomycotina</taxon>
        <taxon>Harpellomycetes</taxon>
        <taxon>Harpellales</taxon>
        <taxon>Legeriomycetaceae</taxon>
        <taxon>Smittium</taxon>
    </lineage>
</organism>
<protein>
    <submittedName>
        <fullName evidence="1">Uncharacterized protein</fullName>
    </submittedName>
</protein>
<dbReference type="AlphaFoldDB" id="A0A1R1XLE5"/>
<comment type="caution">
    <text evidence="1">The sequence shown here is derived from an EMBL/GenBank/DDBJ whole genome shotgun (WGS) entry which is preliminary data.</text>
</comment>
<keyword evidence="2" id="KW-1185">Reference proteome</keyword>
<evidence type="ECO:0000313" key="2">
    <source>
        <dbReference type="Proteomes" id="UP000187283"/>
    </source>
</evidence>
<evidence type="ECO:0000313" key="1">
    <source>
        <dbReference type="EMBL" id="OMJ15451.1"/>
    </source>
</evidence>
<dbReference type="Proteomes" id="UP000187283">
    <property type="component" value="Unassembled WGS sequence"/>
</dbReference>
<name>A0A1R1XLE5_9FUNG</name>
<gene>
    <name evidence="1" type="ORF">AYI70_g7261</name>
</gene>
<dbReference type="EMBL" id="LSSN01002671">
    <property type="protein sequence ID" value="OMJ15451.1"/>
    <property type="molecule type" value="Genomic_DNA"/>
</dbReference>